<evidence type="ECO:0000313" key="3">
    <source>
        <dbReference type="Proteomes" id="UP000520814"/>
    </source>
</evidence>
<keyword evidence="1" id="KW-0472">Membrane</keyword>
<dbReference type="EMBL" id="JACHGW010000001">
    <property type="protein sequence ID" value="MBB6049105.1"/>
    <property type="molecule type" value="Genomic_DNA"/>
</dbReference>
<dbReference type="RefSeq" id="WP_184192724.1">
    <property type="nucleotide sequence ID" value="NZ_JACHGW010000001.1"/>
</dbReference>
<feature type="transmembrane region" description="Helical" evidence="1">
    <location>
        <begin position="110"/>
        <end position="132"/>
    </location>
</feature>
<keyword evidence="1" id="KW-0812">Transmembrane</keyword>
<feature type="transmembrane region" description="Helical" evidence="1">
    <location>
        <begin position="85"/>
        <end position="104"/>
    </location>
</feature>
<feature type="transmembrane region" description="Helical" evidence="1">
    <location>
        <begin position="20"/>
        <end position="40"/>
    </location>
</feature>
<reference evidence="2 3" key="1">
    <citation type="submission" date="2020-08" db="EMBL/GenBank/DDBJ databases">
        <title>Genomic Encyclopedia of Type Strains, Phase IV (KMG-IV): sequencing the most valuable type-strain genomes for metagenomic binning, comparative biology and taxonomic classification.</title>
        <authorList>
            <person name="Goeker M."/>
        </authorList>
    </citation>
    <scope>NUCLEOTIDE SEQUENCE [LARGE SCALE GENOMIC DNA]</scope>
    <source>
        <strain evidence="2 3">DSM 23562</strain>
    </source>
</reference>
<name>A0A7W9SMK0_ARMRO</name>
<proteinExistence type="predicted"/>
<sequence>MAQRQKQRPRQGTLDIGLRIVAALDFLLGVPLAIWALAGLAQEPAPRDLNGLLFGVLAGVFVLALNGAGLCVLLRQRRLARTLQWLVALLTLAYVALVVLMSLSNPSGSVPLPILLGAAFATALLVSLAVLLQRFGED</sequence>
<accession>A0A7W9SMK0</accession>
<comment type="caution">
    <text evidence="2">The sequence shown here is derived from an EMBL/GenBank/DDBJ whole genome shotgun (WGS) entry which is preliminary data.</text>
</comment>
<keyword evidence="3" id="KW-1185">Reference proteome</keyword>
<keyword evidence="1" id="KW-1133">Transmembrane helix</keyword>
<feature type="transmembrane region" description="Helical" evidence="1">
    <location>
        <begin position="52"/>
        <end position="73"/>
    </location>
</feature>
<gene>
    <name evidence="2" type="ORF">HNQ39_000867</name>
</gene>
<protein>
    <submittedName>
        <fullName evidence="2">Uncharacterized protein</fullName>
    </submittedName>
</protein>
<organism evidence="2 3">
    <name type="scientific">Armatimonas rosea</name>
    <dbReference type="NCBI Taxonomy" id="685828"/>
    <lineage>
        <taxon>Bacteria</taxon>
        <taxon>Bacillati</taxon>
        <taxon>Armatimonadota</taxon>
        <taxon>Armatimonadia</taxon>
        <taxon>Armatimonadales</taxon>
        <taxon>Armatimonadaceae</taxon>
        <taxon>Armatimonas</taxon>
    </lineage>
</organism>
<evidence type="ECO:0000313" key="2">
    <source>
        <dbReference type="EMBL" id="MBB6049105.1"/>
    </source>
</evidence>
<dbReference type="Proteomes" id="UP000520814">
    <property type="component" value="Unassembled WGS sequence"/>
</dbReference>
<evidence type="ECO:0000256" key="1">
    <source>
        <dbReference type="SAM" id="Phobius"/>
    </source>
</evidence>
<dbReference type="AlphaFoldDB" id="A0A7W9SMK0"/>